<feature type="domain" description="TonB-dependent receptor plug" evidence="14">
    <location>
        <begin position="49"/>
        <end position="157"/>
    </location>
</feature>
<evidence type="ECO:0000313" key="16">
    <source>
        <dbReference type="Proteomes" id="UP001228044"/>
    </source>
</evidence>
<dbReference type="InterPro" id="IPR012910">
    <property type="entry name" value="Plug_dom"/>
</dbReference>
<dbReference type="InterPro" id="IPR000531">
    <property type="entry name" value="Beta-barrel_TonB"/>
</dbReference>
<sequence length="982" mass="103957">MFKRNAISAAALVTISAFAAVPAFAQDAQEKLERVEVTGSRLKTVGNTSSSPISSVGKDDIAISQPIAVEELIRGLPSAYPAIGPAMNNGSNGTASIDLRGLGSNRTLVLINGKRFVPATLGGVVDTNTVPVSLLERVDLLTGGASVVYGADAVSGVVNFVTKKNFSGIEASTLYSISEQGDAARYNANVTMGANLADGRGNVALNVGSTRTDPLKVGQRDYAATIISSSTGAPGGFSGTAVPGQFSGMPAPINGSKVIDATTGLFRTAVNPADFYNTNPPNYFETPLDRTQVSALGHFRINDNAEAFAEVFHTRSNVTLNLAPSGTFGVGLDVPVGNPFIPQTVRSQLCSAYLAAELAKPAGQQSAAKIAGLQPGACVAGNPTEVRMNISRRFTEAGPRVYTYDNNTTQYTVGLRGDLPVLDGWNYETYYQSGKSNQLQQTQNGFSNSKLQQAVRATNTTSCTVTTGGCVPVNLFGGAGTITPEMLAFLSIPTFATTEVRQDIISASASGEVAVAKSPWAKAPLNLSVGYENREVFGGNKSDAVIQTQGELLGSGAPTPDRNGTLKFDELYTEAKLPLIQGVTGIQSLELGGGYRYTNFRTSGGAKQDYDSWKGGLEWTPFKGLRFRGEQQRATRAPNVNELYQPVTTGLATLSNDLCAGGAISNTDPTKAGLTNLCKLTGVPNSQVGVVAQPSSNQVNNTAGGNPNLGPEKADTTTLGLVWEPSFVDNLSLTLDYWKIKVNGAVSSPTVGQVMSGCYDPTLNPGYAYNVFCGMIQRDPGNGGLNGVGSKGIVTQSSNLGTYNFDGIDVGAYYRLPLKNVGAPNWGRLDFNLQYSYLGKADYQSLPGVATLHWAGHYGVDVGTPYMKNRFSQRTTWNINDFTFGYNWRYVGESTVQDPLPASTDYVAAFKKLPAVNYFDLNGVYRLSKNFSVSMTINNLFDKQPPLIGTGIGTGATNFGNTMPGVYDVIGRRYTVNATATF</sequence>
<evidence type="ECO:0000313" key="15">
    <source>
        <dbReference type="EMBL" id="MDN3918885.1"/>
    </source>
</evidence>
<evidence type="ECO:0000256" key="6">
    <source>
        <dbReference type="ARBA" id="ARBA00023077"/>
    </source>
</evidence>
<evidence type="ECO:0000256" key="8">
    <source>
        <dbReference type="ARBA" id="ARBA00023170"/>
    </source>
</evidence>
<dbReference type="Gene3D" id="2.40.170.20">
    <property type="entry name" value="TonB-dependent receptor, beta-barrel domain"/>
    <property type="match status" value="1"/>
</dbReference>
<comment type="subcellular location">
    <subcellularLocation>
        <location evidence="1 10">Cell outer membrane</location>
        <topology evidence="1 10">Multi-pass membrane protein</topology>
    </subcellularLocation>
</comment>
<evidence type="ECO:0000256" key="2">
    <source>
        <dbReference type="ARBA" id="ARBA00009810"/>
    </source>
</evidence>
<evidence type="ECO:0000259" key="14">
    <source>
        <dbReference type="Pfam" id="PF07715"/>
    </source>
</evidence>
<evidence type="ECO:0000256" key="4">
    <source>
        <dbReference type="ARBA" id="ARBA00022452"/>
    </source>
</evidence>
<evidence type="ECO:0000256" key="1">
    <source>
        <dbReference type="ARBA" id="ARBA00004571"/>
    </source>
</evidence>
<keyword evidence="4 10" id="KW-1134">Transmembrane beta strand</keyword>
<accession>A0ABT8DPA8</accession>
<dbReference type="Gene3D" id="2.170.130.10">
    <property type="entry name" value="TonB-dependent receptor, plug domain"/>
    <property type="match status" value="1"/>
</dbReference>
<dbReference type="Pfam" id="PF00593">
    <property type="entry name" value="TonB_dep_Rec_b-barrel"/>
    <property type="match status" value="1"/>
</dbReference>
<dbReference type="EMBL" id="JAUHHC010000001">
    <property type="protein sequence ID" value="MDN3918885.1"/>
    <property type="molecule type" value="Genomic_DNA"/>
</dbReference>
<organism evidence="15 16">
    <name type="scientific">Roseateles violae</name>
    <dbReference type="NCBI Taxonomy" id="3058042"/>
    <lineage>
        <taxon>Bacteria</taxon>
        <taxon>Pseudomonadati</taxon>
        <taxon>Pseudomonadota</taxon>
        <taxon>Betaproteobacteria</taxon>
        <taxon>Burkholderiales</taxon>
        <taxon>Sphaerotilaceae</taxon>
        <taxon>Roseateles</taxon>
    </lineage>
</organism>
<evidence type="ECO:0000256" key="5">
    <source>
        <dbReference type="ARBA" id="ARBA00022692"/>
    </source>
</evidence>
<evidence type="ECO:0000256" key="10">
    <source>
        <dbReference type="PROSITE-ProRule" id="PRU01360"/>
    </source>
</evidence>
<keyword evidence="12" id="KW-0732">Signal</keyword>
<keyword evidence="8 15" id="KW-0675">Receptor</keyword>
<protein>
    <submittedName>
        <fullName evidence="15">TonB-dependent receptor</fullName>
    </submittedName>
</protein>
<dbReference type="InterPro" id="IPR039426">
    <property type="entry name" value="TonB-dep_rcpt-like"/>
</dbReference>
<gene>
    <name evidence="15" type="ORF">QWJ38_01215</name>
</gene>
<comment type="similarity">
    <text evidence="2 10 11">Belongs to the TonB-dependent receptor family.</text>
</comment>
<feature type="signal peptide" evidence="12">
    <location>
        <begin position="1"/>
        <end position="19"/>
    </location>
</feature>
<keyword evidence="7 10" id="KW-0472">Membrane</keyword>
<dbReference type="PANTHER" id="PTHR47234:SF2">
    <property type="entry name" value="TONB-DEPENDENT RECEPTOR"/>
    <property type="match status" value="1"/>
</dbReference>
<dbReference type="PANTHER" id="PTHR47234">
    <property type="match status" value="1"/>
</dbReference>
<feature type="chain" id="PRO_5046234172" evidence="12">
    <location>
        <begin position="20"/>
        <end position="982"/>
    </location>
</feature>
<reference evidence="15 16" key="1">
    <citation type="submission" date="2023-06" db="EMBL/GenBank/DDBJ databases">
        <title>Pelomonas sp. PFR6 16S ribosomal RNA gene Genome sequencing and assembly.</title>
        <authorList>
            <person name="Woo H."/>
        </authorList>
    </citation>
    <scope>NUCLEOTIDE SEQUENCE [LARGE SCALE GENOMIC DNA]</scope>
    <source>
        <strain evidence="15 16">PFR6</strain>
    </source>
</reference>
<keyword evidence="9 10" id="KW-0998">Cell outer membrane</keyword>
<dbReference type="Pfam" id="PF07715">
    <property type="entry name" value="Plug"/>
    <property type="match status" value="1"/>
</dbReference>
<evidence type="ECO:0000256" key="3">
    <source>
        <dbReference type="ARBA" id="ARBA00022448"/>
    </source>
</evidence>
<name>A0ABT8DPA8_9BURK</name>
<evidence type="ECO:0000256" key="12">
    <source>
        <dbReference type="SAM" id="SignalP"/>
    </source>
</evidence>
<evidence type="ECO:0000256" key="7">
    <source>
        <dbReference type="ARBA" id="ARBA00023136"/>
    </source>
</evidence>
<dbReference type="PROSITE" id="PS52016">
    <property type="entry name" value="TONB_DEPENDENT_REC_3"/>
    <property type="match status" value="1"/>
</dbReference>
<evidence type="ECO:0000259" key="13">
    <source>
        <dbReference type="Pfam" id="PF00593"/>
    </source>
</evidence>
<dbReference type="InterPro" id="IPR036942">
    <property type="entry name" value="Beta-barrel_TonB_sf"/>
</dbReference>
<dbReference type="RefSeq" id="WP_290357213.1">
    <property type="nucleotide sequence ID" value="NZ_JAUHHC010000001.1"/>
</dbReference>
<evidence type="ECO:0000256" key="11">
    <source>
        <dbReference type="RuleBase" id="RU003357"/>
    </source>
</evidence>
<dbReference type="InterPro" id="IPR037066">
    <property type="entry name" value="Plug_dom_sf"/>
</dbReference>
<feature type="domain" description="TonB-dependent receptor-like beta-barrel" evidence="13">
    <location>
        <begin position="402"/>
        <end position="940"/>
    </location>
</feature>
<proteinExistence type="inferred from homology"/>
<keyword evidence="16" id="KW-1185">Reference proteome</keyword>
<dbReference type="Proteomes" id="UP001228044">
    <property type="component" value="Unassembled WGS sequence"/>
</dbReference>
<keyword evidence="5 10" id="KW-0812">Transmembrane</keyword>
<dbReference type="SUPFAM" id="SSF56935">
    <property type="entry name" value="Porins"/>
    <property type="match status" value="1"/>
</dbReference>
<evidence type="ECO:0000256" key="9">
    <source>
        <dbReference type="ARBA" id="ARBA00023237"/>
    </source>
</evidence>
<keyword evidence="6 11" id="KW-0798">TonB box</keyword>
<keyword evidence="3 10" id="KW-0813">Transport</keyword>
<comment type="caution">
    <text evidence="15">The sequence shown here is derived from an EMBL/GenBank/DDBJ whole genome shotgun (WGS) entry which is preliminary data.</text>
</comment>